<evidence type="ECO:0000256" key="5">
    <source>
        <dbReference type="ARBA" id="ARBA00022747"/>
    </source>
</evidence>
<reference evidence="9 10" key="1">
    <citation type="submission" date="2020-08" db="EMBL/GenBank/DDBJ databases">
        <title>Genomic Encyclopedia of Type Strains, Phase IV (KMG-V): Genome sequencing to study the core and pangenomes of soil and plant-associated prokaryotes.</title>
        <authorList>
            <person name="Whitman W."/>
        </authorList>
    </citation>
    <scope>NUCLEOTIDE SEQUENCE [LARGE SCALE GENOMIC DNA]</scope>
    <source>
        <strain evidence="9 10">SEMIA 402</strain>
    </source>
</reference>
<evidence type="ECO:0000256" key="2">
    <source>
        <dbReference type="ARBA" id="ARBA00022603"/>
    </source>
</evidence>
<evidence type="ECO:0000313" key="9">
    <source>
        <dbReference type="EMBL" id="MBB4279305.1"/>
    </source>
</evidence>
<evidence type="ECO:0000256" key="4">
    <source>
        <dbReference type="ARBA" id="ARBA00022691"/>
    </source>
</evidence>
<dbReference type="Gene3D" id="3.90.120.10">
    <property type="entry name" value="DNA Methylase, subunit A, domain 2"/>
    <property type="match status" value="1"/>
</dbReference>
<evidence type="ECO:0000256" key="3">
    <source>
        <dbReference type="ARBA" id="ARBA00022679"/>
    </source>
</evidence>
<organism evidence="9 10">
    <name type="scientific">Rhizobium mongolense</name>
    <dbReference type="NCBI Taxonomy" id="57676"/>
    <lineage>
        <taxon>Bacteria</taxon>
        <taxon>Pseudomonadati</taxon>
        <taxon>Pseudomonadota</taxon>
        <taxon>Alphaproteobacteria</taxon>
        <taxon>Hyphomicrobiales</taxon>
        <taxon>Rhizobiaceae</taxon>
        <taxon>Rhizobium/Agrobacterium group</taxon>
        <taxon>Rhizobium</taxon>
    </lineage>
</organism>
<comment type="catalytic activity">
    <reaction evidence="6">
        <text>a 2'-deoxycytidine in DNA + S-adenosyl-L-methionine = a 5-methyl-2'-deoxycytidine in DNA + S-adenosyl-L-homocysteine + H(+)</text>
        <dbReference type="Rhea" id="RHEA:13681"/>
        <dbReference type="Rhea" id="RHEA-COMP:11369"/>
        <dbReference type="Rhea" id="RHEA-COMP:11370"/>
        <dbReference type="ChEBI" id="CHEBI:15378"/>
        <dbReference type="ChEBI" id="CHEBI:57856"/>
        <dbReference type="ChEBI" id="CHEBI:59789"/>
        <dbReference type="ChEBI" id="CHEBI:85452"/>
        <dbReference type="ChEBI" id="CHEBI:85454"/>
        <dbReference type="EC" id="2.1.1.37"/>
    </reaction>
</comment>
<dbReference type="GO" id="GO:0032259">
    <property type="term" value="P:methylation"/>
    <property type="evidence" value="ECO:0007669"/>
    <property type="project" value="UniProtKB-KW"/>
</dbReference>
<accession>A0A7W6WIQ9</accession>
<dbReference type="PRINTS" id="PR00105">
    <property type="entry name" value="C5METTRFRASE"/>
</dbReference>
<sequence length="496" mass="54979">MTSKEQQLTRRNKVARLHSGATPRALEICSGCGGLSLGLKTAGFELTAHIEIDPEAAASYALNFGGDHAPGSEWARPRDMENCSASQLVEDLELGTSASDSFDLLAAGLPCQAFARIGRSKLRSVAGKEDAFQKDPRAALYHRFIQYVEDTQPLVILIENVPDILNYGGHNVPEEICETLGLAGYRTGYTILNAAYFGVPQIRERLFILAIANELGEDPAFPTPIHFLDLPKGYEGSRRVALKHVKEDSLHFHPIQVPQKELKGAVCVKDALEDLPRIKEHTTEPSVIRKRKLREMLPYRKLEGSLSAYATIMRTWPGFEAENGTDGHLVRLTPRDFPIFAKLKHGADYPQARALAEELFEEELIARRMTKMHKNSNAYQELLASMVPPYDPGKFPNKWWKLDPSKPSRTLTAHMGKDTYSHIHYDSAQKRTVSVREAARLQSFPDGFTFAGAMNAAFRQIGNAVPPLLGLAVAKVLKAQLAGTSREKEAADRQVA</sequence>
<dbReference type="GO" id="GO:0009307">
    <property type="term" value="P:DNA restriction-modification system"/>
    <property type="evidence" value="ECO:0007669"/>
    <property type="project" value="UniProtKB-KW"/>
</dbReference>
<dbReference type="NCBIfam" id="TIGR00675">
    <property type="entry name" value="dcm"/>
    <property type="match status" value="1"/>
</dbReference>
<comment type="caution">
    <text evidence="9">The sequence shown here is derived from an EMBL/GenBank/DDBJ whole genome shotgun (WGS) entry which is preliminary data.</text>
</comment>
<dbReference type="PROSITE" id="PS51679">
    <property type="entry name" value="SAM_MT_C5"/>
    <property type="match status" value="1"/>
</dbReference>
<dbReference type="InterPro" id="IPR031303">
    <property type="entry name" value="C5_meth_CS"/>
</dbReference>
<dbReference type="PANTHER" id="PTHR10629:SF52">
    <property type="entry name" value="DNA (CYTOSINE-5)-METHYLTRANSFERASE 1"/>
    <property type="match status" value="1"/>
</dbReference>
<proteinExistence type="inferred from homology"/>
<evidence type="ECO:0000313" key="10">
    <source>
        <dbReference type="Proteomes" id="UP000533641"/>
    </source>
</evidence>
<dbReference type="InterPro" id="IPR050390">
    <property type="entry name" value="C5-Methyltransferase"/>
</dbReference>
<dbReference type="Gene3D" id="3.40.50.150">
    <property type="entry name" value="Vaccinia Virus protein VP39"/>
    <property type="match status" value="1"/>
</dbReference>
<evidence type="ECO:0000256" key="1">
    <source>
        <dbReference type="ARBA" id="ARBA00011975"/>
    </source>
</evidence>
<evidence type="ECO:0000256" key="7">
    <source>
        <dbReference type="PROSITE-ProRule" id="PRU01016"/>
    </source>
</evidence>
<keyword evidence="4 7" id="KW-0949">S-adenosyl-L-methionine</keyword>
<protein>
    <recommendedName>
        <fullName evidence="1">DNA (cytosine-5-)-methyltransferase</fullName>
        <ecNumber evidence="1">2.1.1.37</ecNumber>
    </recommendedName>
</protein>
<dbReference type="EMBL" id="JACIGM010000026">
    <property type="protein sequence ID" value="MBB4279305.1"/>
    <property type="molecule type" value="Genomic_DNA"/>
</dbReference>
<keyword evidence="2 7" id="KW-0489">Methyltransferase</keyword>
<dbReference type="Proteomes" id="UP000533641">
    <property type="component" value="Unassembled WGS sequence"/>
</dbReference>
<gene>
    <name evidence="9" type="ORF">GGE12_007118</name>
</gene>
<keyword evidence="5" id="KW-0680">Restriction system</keyword>
<dbReference type="AlphaFoldDB" id="A0A7W6WIQ9"/>
<keyword evidence="3 7" id="KW-0808">Transferase</keyword>
<evidence type="ECO:0000256" key="6">
    <source>
        <dbReference type="ARBA" id="ARBA00047422"/>
    </source>
</evidence>
<dbReference type="RefSeq" id="WP_183930816.1">
    <property type="nucleotide sequence ID" value="NZ_JACIGM010000026.1"/>
</dbReference>
<evidence type="ECO:0000256" key="8">
    <source>
        <dbReference type="RuleBase" id="RU000416"/>
    </source>
</evidence>
<dbReference type="PROSITE" id="PS00095">
    <property type="entry name" value="C5_MTASE_2"/>
    <property type="match status" value="1"/>
</dbReference>
<dbReference type="InterPro" id="IPR029063">
    <property type="entry name" value="SAM-dependent_MTases_sf"/>
</dbReference>
<dbReference type="EC" id="2.1.1.37" evidence="1"/>
<dbReference type="GO" id="GO:0003886">
    <property type="term" value="F:DNA (cytosine-5-)-methyltransferase activity"/>
    <property type="evidence" value="ECO:0007669"/>
    <property type="project" value="UniProtKB-EC"/>
</dbReference>
<dbReference type="InterPro" id="IPR001525">
    <property type="entry name" value="C5_MeTfrase"/>
</dbReference>
<dbReference type="Pfam" id="PF00145">
    <property type="entry name" value="DNA_methylase"/>
    <property type="match status" value="1"/>
</dbReference>
<dbReference type="SUPFAM" id="SSF53335">
    <property type="entry name" value="S-adenosyl-L-methionine-dependent methyltransferases"/>
    <property type="match status" value="1"/>
</dbReference>
<feature type="active site" evidence="7">
    <location>
        <position position="111"/>
    </location>
</feature>
<comment type="similarity">
    <text evidence="7 8">Belongs to the class I-like SAM-binding methyltransferase superfamily. C5-methyltransferase family.</text>
</comment>
<name>A0A7W6WIQ9_9HYPH</name>
<dbReference type="PANTHER" id="PTHR10629">
    <property type="entry name" value="CYTOSINE-SPECIFIC METHYLTRANSFERASE"/>
    <property type="match status" value="1"/>
</dbReference>